<gene>
    <name evidence="4" type="ORF">IM725_04035</name>
</gene>
<feature type="compositionally biased region" description="Low complexity" evidence="2">
    <location>
        <begin position="356"/>
        <end position="379"/>
    </location>
</feature>
<name>A0ABR9SCF0_9BURK</name>
<reference evidence="4 5" key="1">
    <citation type="submission" date="2020-10" db="EMBL/GenBank/DDBJ databases">
        <title>Draft genome of Ramlibacter aquaticus LMG 30558.</title>
        <authorList>
            <person name="Props R."/>
        </authorList>
    </citation>
    <scope>NUCLEOTIDE SEQUENCE [LARGE SCALE GENOMIC DNA]</scope>
    <source>
        <strain evidence="4 5">LMG 30558</strain>
    </source>
</reference>
<keyword evidence="3" id="KW-1133">Transmembrane helix</keyword>
<protein>
    <submittedName>
        <fullName evidence="4">Serine endopeptidase</fullName>
    </submittedName>
</protein>
<feature type="coiled-coil region" evidence="1">
    <location>
        <begin position="124"/>
        <end position="175"/>
    </location>
</feature>
<proteinExistence type="predicted"/>
<dbReference type="EMBL" id="JADDOJ010000010">
    <property type="protein sequence ID" value="MBE7939742.1"/>
    <property type="molecule type" value="Genomic_DNA"/>
</dbReference>
<keyword evidence="5" id="KW-1185">Reference proteome</keyword>
<evidence type="ECO:0000256" key="1">
    <source>
        <dbReference type="SAM" id="Coils"/>
    </source>
</evidence>
<keyword evidence="3" id="KW-0812">Transmembrane</keyword>
<evidence type="ECO:0000256" key="2">
    <source>
        <dbReference type="SAM" id="MobiDB-lite"/>
    </source>
</evidence>
<feature type="region of interest" description="Disordered" evidence="2">
    <location>
        <begin position="352"/>
        <end position="386"/>
    </location>
</feature>
<organism evidence="4 5">
    <name type="scientific">Ramlibacter aquaticus</name>
    <dbReference type="NCBI Taxonomy" id="2780094"/>
    <lineage>
        <taxon>Bacteria</taxon>
        <taxon>Pseudomonadati</taxon>
        <taxon>Pseudomonadota</taxon>
        <taxon>Betaproteobacteria</taxon>
        <taxon>Burkholderiales</taxon>
        <taxon>Comamonadaceae</taxon>
        <taxon>Ramlibacter</taxon>
    </lineage>
</organism>
<evidence type="ECO:0000313" key="4">
    <source>
        <dbReference type="EMBL" id="MBE7939742.1"/>
    </source>
</evidence>
<feature type="transmembrane region" description="Helical" evidence="3">
    <location>
        <begin position="182"/>
        <end position="200"/>
    </location>
</feature>
<dbReference type="RefSeq" id="WP_193779290.1">
    <property type="nucleotide sequence ID" value="NZ_JADDOJ010000010.1"/>
</dbReference>
<accession>A0ABR9SCF0</accession>
<dbReference type="Proteomes" id="UP000715965">
    <property type="component" value="Unassembled WGS sequence"/>
</dbReference>
<keyword evidence="3" id="KW-0472">Membrane</keyword>
<sequence length="386" mass="42726">MDKTLRLSEAWYRRGLWVVALVFAGFLSGLGSAVMRDLPKAEPGRDWAHYMDPARSKAFADRIRANATAVDQAQAAAEQARLQLRVAHADTQAASDSLNRWLATRQATQLATQDPELVARTRALDGLRQAEREAQARVQQREQALLDAQQARQAAEREQREAERLAREAQQSDARRVELTVFLYRLAFTLPLLLAGVWVFRRWRKGSWWPFAWGFVLFSVFTFFVELVPYLPSYGGYVRNGVGVLLTVVAGRWAMRALNTWLERQRAAEALPDSQRREALAYDTALARLAKGVCPGCERPVDMRDERLDYCPHCGIGLHDRCTQCASRKNAFARYCMRCGAQAHGVGAVPPPAQAPLPAGRVRPAAGPADGAAGALGRPPGDPAPA</sequence>
<comment type="caution">
    <text evidence="4">The sequence shown here is derived from an EMBL/GenBank/DDBJ whole genome shotgun (WGS) entry which is preliminary data.</text>
</comment>
<evidence type="ECO:0000256" key="3">
    <source>
        <dbReference type="SAM" id="Phobius"/>
    </source>
</evidence>
<feature type="transmembrane region" description="Helical" evidence="3">
    <location>
        <begin position="212"/>
        <end position="231"/>
    </location>
</feature>
<keyword evidence="1" id="KW-0175">Coiled coil</keyword>
<evidence type="ECO:0000313" key="5">
    <source>
        <dbReference type="Proteomes" id="UP000715965"/>
    </source>
</evidence>